<proteinExistence type="inferred from homology"/>
<dbReference type="OMA" id="THLICCR"/>
<feature type="compositionally biased region" description="Polar residues" evidence="4">
    <location>
        <begin position="233"/>
        <end position="260"/>
    </location>
</feature>
<evidence type="ECO:0000313" key="6">
    <source>
        <dbReference type="EMBL" id="OTG24205.1"/>
    </source>
</evidence>
<comment type="similarity">
    <text evidence="1">Belongs to the CNOT2/3/5 family.</text>
</comment>
<sequence>MASSLNGSASSFQDNTGRPFSASFSTQSGALSPVFYQSGSVQGLHNLHGSFNVAGTLGSRNPTTANVPSNGLQQQSGNLSAGRFTSNNMPAALSQIAHGNSLSHSGLNSRGSLSVVGTPGFSSGANAFSGSIPGVLPTTVPISNRNSIPGVGVPPVSGNLSSRITSSAGNIGSGGSNGRSLSSGGGLSIPGLASRLNLNTSGSGNLGVQGSNRLMGGMLQQASPHVMSMFGNSYHSGGPLSQNHVQNSMGMLNDLNNNDGSPFDINDFPQLSSRPSSSGGAQGQFGSLRKQGLTVSPIVQQNQEFSIQNEDFPALPGFKVVFSGFQGSHSSYHSQGAGSLNSPGVGLRPLNSPNTVSSVGSYDQLIQQYQQQQTQSQFRLQQVFSSSQSFKDLGVKSMQVSQTAPDRFGLLGILSVIRMSDPDLTSLALGIGLTTLGLNLNSSENLHRTFGSPWLDEPSKEPPEFTVPQCYYAKQPPVLLFTRLTHLICCRYNRGWFYHREPTL</sequence>
<dbReference type="GO" id="GO:0000289">
    <property type="term" value="P:nuclear-transcribed mRNA poly(A) tail shortening"/>
    <property type="evidence" value="ECO:0000318"/>
    <property type="project" value="GO_Central"/>
</dbReference>
<dbReference type="InterPro" id="IPR038635">
    <property type="entry name" value="CCR4-NOT_su2/3/5_C_sf"/>
</dbReference>
<dbReference type="InParanoid" id="A0A251ULJ9"/>
<feature type="compositionally biased region" description="Low complexity" evidence="4">
    <location>
        <begin position="276"/>
        <end position="286"/>
    </location>
</feature>
<accession>A0A251ULJ9</accession>
<evidence type="ECO:0000313" key="7">
    <source>
        <dbReference type="Proteomes" id="UP000215914"/>
    </source>
</evidence>
<dbReference type="GO" id="GO:0030015">
    <property type="term" value="C:CCR4-NOT core complex"/>
    <property type="evidence" value="ECO:0000318"/>
    <property type="project" value="GO_Central"/>
</dbReference>
<keyword evidence="3" id="KW-0804">Transcription</keyword>
<reference evidence="5 7" key="1">
    <citation type="journal article" date="2017" name="Nature">
        <title>The sunflower genome provides insights into oil metabolism, flowering and Asterid evolution.</title>
        <authorList>
            <person name="Badouin H."/>
            <person name="Gouzy J."/>
            <person name="Grassa C.J."/>
            <person name="Murat F."/>
            <person name="Staton S.E."/>
            <person name="Cottret L."/>
            <person name="Lelandais-Briere C."/>
            <person name="Owens G.L."/>
            <person name="Carrere S."/>
            <person name="Mayjonade B."/>
            <person name="Legrand L."/>
            <person name="Gill N."/>
            <person name="Kane N.C."/>
            <person name="Bowers J.E."/>
            <person name="Hubner S."/>
            <person name="Bellec A."/>
            <person name="Berard A."/>
            <person name="Berges H."/>
            <person name="Blanchet N."/>
            <person name="Boniface M.C."/>
            <person name="Brunel D."/>
            <person name="Catrice O."/>
            <person name="Chaidir N."/>
            <person name="Claudel C."/>
            <person name="Donnadieu C."/>
            <person name="Faraut T."/>
            <person name="Fievet G."/>
            <person name="Helmstetter N."/>
            <person name="King M."/>
            <person name="Knapp S.J."/>
            <person name="Lai Z."/>
            <person name="Le Paslier M.C."/>
            <person name="Lippi Y."/>
            <person name="Lorenzon L."/>
            <person name="Mandel J.R."/>
            <person name="Marage G."/>
            <person name="Marchand G."/>
            <person name="Marquand E."/>
            <person name="Bret-Mestries E."/>
            <person name="Morien E."/>
            <person name="Nambeesan S."/>
            <person name="Nguyen T."/>
            <person name="Pegot-Espagnet P."/>
            <person name="Pouilly N."/>
            <person name="Raftis F."/>
            <person name="Sallet E."/>
            <person name="Schiex T."/>
            <person name="Thomas J."/>
            <person name="Vandecasteele C."/>
            <person name="Vares D."/>
            <person name="Vear F."/>
            <person name="Vautrin S."/>
            <person name="Crespi M."/>
            <person name="Mangin B."/>
            <person name="Burke J.M."/>
            <person name="Salse J."/>
            <person name="Munos S."/>
            <person name="Vincourt P."/>
            <person name="Rieseberg L.H."/>
            <person name="Langlade N.B."/>
        </authorList>
    </citation>
    <scope>NUCLEOTIDE SEQUENCE [LARGE SCALE GENOMIC DNA]</scope>
    <source>
        <strain evidence="7">cv. SF193</strain>
        <tissue evidence="5">Leaves</tissue>
    </source>
</reference>
<name>A0A251ULJ9_HELAN</name>
<protein>
    <submittedName>
        <fullName evidence="5">CCR4-NOT complex subunit 2/3/5 domain superfamily protein</fullName>
    </submittedName>
</protein>
<dbReference type="Gramene" id="mRNA:HanXRQr2_Chr05g0197151">
    <property type="protein sequence ID" value="mRNA:HanXRQr2_Chr05g0197151"/>
    <property type="gene ID" value="HanXRQr2_Chr05g0197151"/>
</dbReference>
<evidence type="ECO:0000256" key="1">
    <source>
        <dbReference type="ARBA" id="ARBA00007682"/>
    </source>
</evidence>
<dbReference type="STRING" id="4232.A0A251ULJ9"/>
<dbReference type="EMBL" id="CM007894">
    <property type="protein sequence ID" value="OTG24205.1"/>
    <property type="molecule type" value="Genomic_DNA"/>
</dbReference>
<evidence type="ECO:0000313" key="5">
    <source>
        <dbReference type="EMBL" id="KAF5804453.1"/>
    </source>
</evidence>
<dbReference type="PANTHER" id="PTHR23326">
    <property type="entry name" value="CCR4 NOT-RELATED"/>
    <property type="match status" value="1"/>
</dbReference>
<evidence type="ECO:0000256" key="4">
    <source>
        <dbReference type="SAM" id="MobiDB-lite"/>
    </source>
</evidence>
<keyword evidence="2" id="KW-0805">Transcription regulation</keyword>
<evidence type="ECO:0000256" key="3">
    <source>
        <dbReference type="ARBA" id="ARBA00023163"/>
    </source>
</evidence>
<dbReference type="AlphaFoldDB" id="A0A251ULJ9"/>
<organism evidence="6 7">
    <name type="scientific">Helianthus annuus</name>
    <name type="common">Common sunflower</name>
    <dbReference type="NCBI Taxonomy" id="4232"/>
    <lineage>
        <taxon>Eukaryota</taxon>
        <taxon>Viridiplantae</taxon>
        <taxon>Streptophyta</taxon>
        <taxon>Embryophyta</taxon>
        <taxon>Tracheophyta</taxon>
        <taxon>Spermatophyta</taxon>
        <taxon>Magnoliopsida</taxon>
        <taxon>eudicotyledons</taxon>
        <taxon>Gunneridae</taxon>
        <taxon>Pentapetalae</taxon>
        <taxon>asterids</taxon>
        <taxon>campanulids</taxon>
        <taxon>Asterales</taxon>
        <taxon>Asteraceae</taxon>
        <taxon>Asteroideae</taxon>
        <taxon>Heliantheae alliance</taxon>
        <taxon>Heliantheae</taxon>
        <taxon>Helianthus</taxon>
    </lineage>
</organism>
<dbReference type="GO" id="GO:0000932">
    <property type="term" value="C:P-body"/>
    <property type="evidence" value="ECO:0000318"/>
    <property type="project" value="GO_Central"/>
</dbReference>
<dbReference type="Proteomes" id="UP000215914">
    <property type="component" value="Chromosome 5"/>
</dbReference>
<dbReference type="InterPro" id="IPR040168">
    <property type="entry name" value="Not2/3/5"/>
</dbReference>
<dbReference type="EMBL" id="MNCJ02000320">
    <property type="protein sequence ID" value="KAF5804453.1"/>
    <property type="molecule type" value="Genomic_DNA"/>
</dbReference>
<feature type="region of interest" description="Disordered" evidence="4">
    <location>
        <begin position="233"/>
        <end position="286"/>
    </location>
</feature>
<evidence type="ECO:0000256" key="2">
    <source>
        <dbReference type="ARBA" id="ARBA00023015"/>
    </source>
</evidence>
<reference evidence="5" key="3">
    <citation type="submission" date="2020-06" db="EMBL/GenBank/DDBJ databases">
        <title>Helianthus annuus Genome sequencing and assembly Release 2.</title>
        <authorList>
            <person name="Gouzy J."/>
            <person name="Langlade N."/>
            <person name="Munos S."/>
        </authorList>
    </citation>
    <scope>NUCLEOTIDE SEQUENCE</scope>
    <source>
        <tissue evidence="5">Leaves</tissue>
    </source>
</reference>
<dbReference type="Gene3D" id="2.30.30.1020">
    <property type="entry name" value="CCR4-NOT complex subunit 2/3/5, C-terminal domain"/>
    <property type="match status" value="1"/>
</dbReference>
<gene>
    <name evidence="6" type="ORF">HannXRQ_Chr05g0134101</name>
    <name evidence="5" type="ORF">HanXRQr2_Chr05g0197151</name>
</gene>
<keyword evidence="7" id="KW-1185">Reference proteome</keyword>
<reference evidence="6" key="2">
    <citation type="submission" date="2017-02" db="EMBL/GenBank/DDBJ databases">
        <title>Sunflower complete genome.</title>
        <authorList>
            <person name="Langlade N."/>
            <person name="Munos S."/>
        </authorList>
    </citation>
    <scope>NUCLEOTIDE SEQUENCE [LARGE SCALE GENOMIC DNA]</scope>
    <source>
        <tissue evidence="6">Leaves</tissue>
    </source>
</reference>